<keyword evidence="3" id="KW-0862">Zinc</keyword>
<proteinExistence type="inferred from homology"/>
<protein>
    <submittedName>
        <fullName evidence="7">Mss4-like protein</fullName>
    </submittedName>
</protein>
<dbReference type="EMBL" id="MU001670">
    <property type="protein sequence ID" value="KAF2461857.1"/>
    <property type="molecule type" value="Genomic_DNA"/>
</dbReference>
<feature type="region of interest" description="Disordered" evidence="5">
    <location>
        <begin position="32"/>
        <end position="61"/>
    </location>
</feature>
<dbReference type="PROSITE" id="PS51891">
    <property type="entry name" value="CENP_V_GFA"/>
    <property type="match status" value="1"/>
</dbReference>
<dbReference type="InterPro" id="IPR011057">
    <property type="entry name" value="Mss4-like_sf"/>
</dbReference>
<dbReference type="AlphaFoldDB" id="A0A6A6PDM5"/>
<dbReference type="PANTHER" id="PTHR33337">
    <property type="entry name" value="GFA DOMAIN-CONTAINING PROTEIN"/>
    <property type="match status" value="1"/>
</dbReference>
<name>A0A6A6PDM5_9PEZI</name>
<keyword evidence="2" id="KW-0479">Metal-binding</keyword>
<dbReference type="GO" id="GO:0046872">
    <property type="term" value="F:metal ion binding"/>
    <property type="evidence" value="ECO:0007669"/>
    <property type="project" value="UniProtKB-KW"/>
</dbReference>
<dbReference type="InterPro" id="IPR006913">
    <property type="entry name" value="CENP-V/GFA"/>
</dbReference>
<evidence type="ECO:0000313" key="7">
    <source>
        <dbReference type="EMBL" id="KAF2461857.1"/>
    </source>
</evidence>
<evidence type="ECO:0000259" key="6">
    <source>
        <dbReference type="PROSITE" id="PS51891"/>
    </source>
</evidence>
<evidence type="ECO:0000256" key="4">
    <source>
        <dbReference type="ARBA" id="ARBA00023239"/>
    </source>
</evidence>
<comment type="similarity">
    <text evidence="1">Belongs to the Gfa family.</text>
</comment>
<reference evidence="7" key="1">
    <citation type="journal article" date="2020" name="Stud. Mycol.">
        <title>101 Dothideomycetes genomes: a test case for predicting lifestyles and emergence of pathogens.</title>
        <authorList>
            <person name="Haridas S."/>
            <person name="Albert R."/>
            <person name="Binder M."/>
            <person name="Bloem J."/>
            <person name="Labutti K."/>
            <person name="Salamov A."/>
            <person name="Andreopoulos B."/>
            <person name="Baker S."/>
            <person name="Barry K."/>
            <person name="Bills G."/>
            <person name="Bluhm B."/>
            <person name="Cannon C."/>
            <person name="Castanera R."/>
            <person name="Culley D."/>
            <person name="Daum C."/>
            <person name="Ezra D."/>
            <person name="Gonzalez J."/>
            <person name="Henrissat B."/>
            <person name="Kuo A."/>
            <person name="Liang C."/>
            <person name="Lipzen A."/>
            <person name="Lutzoni F."/>
            <person name="Magnuson J."/>
            <person name="Mondo S."/>
            <person name="Nolan M."/>
            <person name="Ohm R."/>
            <person name="Pangilinan J."/>
            <person name="Park H.-J."/>
            <person name="Ramirez L."/>
            <person name="Alfaro M."/>
            <person name="Sun H."/>
            <person name="Tritt A."/>
            <person name="Yoshinaga Y."/>
            <person name="Zwiers L.-H."/>
            <person name="Turgeon B."/>
            <person name="Goodwin S."/>
            <person name="Spatafora J."/>
            <person name="Crous P."/>
            <person name="Grigoriev I."/>
        </authorList>
    </citation>
    <scope>NUCLEOTIDE SEQUENCE</scope>
    <source>
        <strain evidence="7">ATCC 16933</strain>
    </source>
</reference>
<feature type="compositionally biased region" description="Low complexity" evidence="5">
    <location>
        <begin position="32"/>
        <end position="41"/>
    </location>
</feature>
<evidence type="ECO:0000256" key="1">
    <source>
        <dbReference type="ARBA" id="ARBA00005495"/>
    </source>
</evidence>
<evidence type="ECO:0000256" key="2">
    <source>
        <dbReference type="ARBA" id="ARBA00022723"/>
    </source>
</evidence>
<dbReference type="GO" id="GO:0016846">
    <property type="term" value="F:carbon-sulfur lyase activity"/>
    <property type="evidence" value="ECO:0007669"/>
    <property type="project" value="InterPro"/>
</dbReference>
<keyword evidence="8" id="KW-1185">Reference proteome</keyword>
<dbReference type="OrthoDB" id="9985472at2759"/>
<evidence type="ECO:0000256" key="3">
    <source>
        <dbReference type="ARBA" id="ARBA00022833"/>
    </source>
</evidence>
<feature type="domain" description="CENP-V/GFA" evidence="6">
    <location>
        <begin position="95"/>
        <end position="220"/>
    </location>
</feature>
<keyword evidence="4" id="KW-0456">Lyase</keyword>
<accession>A0A6A6PDM5</accession>
<sequence>MVARILRNCALASPSARPAIGPFSRAEFSPLLSPSSRLTSSAKQDHRLPSPSNRPALTSRAANPISCHQTREFRASPTMANSSSEPSKDAASRVRHGKCLCGSVKMTVSGEPRLVALCYCSHCRANSGGVAQVGAVFPASQCPVDDPENLLRSWVHEDTKSGFPKNKFFCSRCGCHCYNEAGDPKGERRWSVRAVLFEGGLDDLSPSVEVFTENKPGFIESSLESAQIKSMR</sequence>
<dbReference type="PANTHER" id="PTHR33337:SF40">
    <property type="entry name" value="CENP-V_GFA DOMAIN-CONTAINING PROTEIN-RELATED"/>
    <property type="match status" value="1"/>
</dbReference>
<dbReference type="Pfam" id="PF04828">
    <property type="entry name" value="GFA"/>
    <property type="match status" value="1"/>
</dbReference>
<organism evidence="7 8">
    <name type="scientific">Lineolata rhizophorae</name>
    <dbReference type="NCBI Taxonomy" id="578093"/>
    <lineage>
        <taxon>Eukaryota</taxon>
        <taxon>Fungi</taxon>
        <taxon>Dikarya</taxon>
        <taxon>Ascomycota</taxon>
        <taxon>Pezizomycotina</taxon>
        <taxon>Dothideomycetes</taxon>
        <taxon>Dothideomycetes incertae sedis</taxon>
        <taxon>Lineolatales</taxon>
        <taxon>Lineolataceae</taxon>
        <taxon>Lineolata</taxon>
    </lineage>
</organism>
<dbReference type="Proteomes" id="UP000799766">
    <property type="component" value="Unassembled WGS sequence"/>
</dbReference>
<evidence type="ECO:0000256" key="5">
    <source>
        <dbReference type="SAM" id="MobiDB-lite"/>
    </source>
</evidence>
<evidence type="ECO:0000313" key="8">
    <source>
        <dbReference type="Proteomes" id="UP000799766"/>
    </source>
</evidence>
<dbReference type="SUPFAM" id="SSF51316">
    <property type="entry name" value="Mss4-like"/>
    <property type="match status" value="1"/>
</dbReference>
<dbReference type="Gene3D" id="3.90.1590.10">
    <property type="entry name" value="glutathione-dependent formaldehyde- activating enzyme (gfa)"/>
    <property type="match status" value="1"/>
</dbReference>
<gene>
    <name evidence="7" type="ORF">BDY21DRAFT_295245</name>
</gene>